<keyword evidence="3" id="KW-1185">Reference proteome</keyword>
<comment type="caution">
    <text evidence="2">The sequence shown here is derived from an EMBL/GenBank/DDBJ whole genome shotgun (WGS) entry which is preliminary data.</text>
</comment>
<feature type="compositionally biased region" description="Polar residues" evidence="1">
    <location>
        <begin position="11"/>
        <end position="20"/>
    </location>
</feature>
<feature type="region of interest" description="Disordered" evidence="1">
    <location>
        <begin position="153"/>
        <end position="200"/>
    </location>
</feature>
<evidence type="ECO:0000313" key="2">
    <source>
        <dbReference type="EMBL" id="KAK9027888.1"/>
    </source>
</evidence>
<gene>
    <name evidence="2" type="ORF">V6N11_067709</name>
</gene>
<dbReference type="Proteomes" id="UP001396334">
    <property type="component" value="Unassembled WGS sequence"/>
</dbReference>
<sequence>MSRRARKGASDRTTQNSDLQHQVVDSKEQDSGKFSVLATLERDLRDVQEPSVEDTGVGSVSKALSVLNEGMEASMSQRIIVEGSVPDTRSGRPSVELVNGSGSNSKALQVRENVVIERFDVASSERIVPARVSLNPEAHMDVHVLDNGREKVQSLGRGHRNSVGDGTSGPKVNPRKPIHTSGDKKNMPNRRKSVGHSSSKVMLGEWIGDLENELLRNGKSTDASPAVNQVERRESLGSNMQWRDNTTFANDM</sequence>
<proteinExistence type="predicted"/>
<protein>
    <submittedName>
        <fullName evidence="2">Uncharacterized protein</fullName>
    </submittedName>
</protein>
<feature type="region of interest" description="Disordered" evidence="1">
    <location>
        <begin position="1"/>
        <end position="32"/>
    </location>
</feature>
<accession>A0ABR2SRJ8</accession>
<organism evidence="2 3">
    <name type="scientific">Hibiscus sabdariffa</name>
    <name type="common">roselle</name>
    <dbReference type="NCBI Taxonomy" id="183260"/>
    <lineage>
        <taxon>Eukaryota</taxon>
        <taxon>Viridiplantae</taxon>
        <taxon>Streptophyta</taxon>
        <taxon>Embryophyta</taxon>
        <taxon>Tracheophyta</taxon>
        <taxon>Spermatophyta</taxon>
        <taxon>Magnoliopsida</taxon>
        <taxon>eudicotyledons</taxon>
        <taxon>Gunneridae</taxon>
        <taxon>Pentapetalae</taxon>
        <taxon>rosids</taxon>
        <taxon>malvids</taxon>
        <taxon>Malvales</taxon>
        <taxon>Malvaceae</taxon>
        <taxon>Malvoideae</taxon>
        <taxon>Hibiscus</taxon>
    </lineage>
</organism>
<dbReference type="EMBL" id="JBBPBN010000012">
    <property type="protein sequence ID" value="KAK9027888.1"/>
    <property type="molecule type" value="Genomic_DNA"/>
</dbReference>
<name>A0ABR2SRJ8_9ROSI</name>
<evidence type="ECO:0000313" key="3">
    <source>
        <dbReference type="Proteomes" id="UP001396334"/>
    </source>
</evidence>
<evidence type="ECO:0000256" key="1">
    <source>
        <dbReference type="SAM" id="MobiDB-lite"/>
    </source>
</evidence>
<reference evidence="2 3" key="1">
    <citation type="journal article" date="2024" name="G3 (Bethesda)">
        <title>Genome assembly of Hibiscus sabdariffa L. provides insights into metabolisms of medicinal natural products.</title>
        <authorList>
            <person name="Kim T."/>
        </authorList>
    </citation>
    <scope>NUCLEOTIDE SEQUENCE [LARGE SCALE GENOMIC DNA]</scope>
    <source>
        <strain evidence="2">TK-2024</strain>
        <tissue evidence="2">Old leaves</tissue>
    </source>
</reference>